<dbReference type="AlphaFoldDB" id="G3ILD8"/>
<dbReference type="InParanoid" id="G3ILD8"/>
<protein>
    <submittedName>
        <fullName evidence="2">Uncharacterized protein</fullName>
    </submittedName>
</protein>
<accession>G3ILD8</accession>
<dbReference type="EMBL" id="JH003997">
    <property type="protein sequence ID" value="EGW13420.1"/>
    <property type="molecule type" value="Genomic_DNA"/>
</dbReference>
<evidence type="ECO:0000313" key="3">
    <source>
        <dbReference type="Proteomes" id="UP000001075"/>
    </source>
</evidence>
<reference evidence="3" key="1">
    <citation type="journal article" date="2011" name="Nat. Biotechnol.">
        <title>The genomic sequence of the Chinese hamster ovary (CHO)-K1 cell line.</title>
        <authorList>
            <person name="Xu X."/>
            <person name="Nagarajan H."/>
            <person name="Lewis N.E."/>
            <person name="Pan S."/>
            <person name="Cai Z."/>
            <person name="Liu X."/>
            <person name="Chen W."/>
            <person name="Xie M."/>
            <person name="Wang W."/>
            <person name="Hammond S."/>
            <person name="Andersen M.R."/>
            <person name="Neff N."/>
            <person name="Passarelli B."/>
            <person name="Koh W."/>
            <person name="Fan H.C."/>
            <person name="Wang J."/>
            <person name="Gui Y."/>
            <person name="Lee K.H."/>
            <person name="Betenbaugh M.J."/>
            <person name="Quake S.R."/>
            <person name="Famili I."/>
            <person name="Palsson B.O."/>
            <person name="Wang J."/>
        </authorList>
    </citation>
    <scope>NUCLEOTIDE SEQUENCE [LARGE SCALE GENOMIC DNA]</scope>
    <source>
        <strain evidence="3">CHO K1 cell line</strain>
    </source>
</reference>
<evidence type="ECO:0000256" key="1">
    <source>
        <dbReference type="SAM" id="MobiDB-lite"/>
    </source>
</evidence>
<organism evidence="2 3">
    <name type="scientific">Cricetulus griseus</name>
    <name type="common">Chinese hamster</name>
    <name type="synonym">Cricetulus barabensis griseus</name>
    <dbReference type="NCBI Taxonomy" id="10029"/>
    <lineage>
        <taxon>Eukaryota</taxon>
        <taxon>Metazoa</taxon>
        <taxon>Chordata</taxon>
        <taxon>Craniata</taxon>
        <taxon>Vertebrata</taxon>
        <taxon>Euteleostomi</taxon>
        <taxon>Mammalia</taxon>
        <taxon>Eutheria</taxon>
        <taxon>Euarchontoglires</taxon>
        <taxon>Glires</taxon>
        <taxon>Rodentia</taxon>
        <taxon>Myomorpha</taxon>
        <taxon>Muroidea</taxon>
        <taxon>Cricetidae</taxon>
        <taxon>Cricetinae</taxon>
        <taxon>Cricetulus</taxon>
    </lineage>
</organism>
<proteinExistence type="predicted"/>
<name>G3ILD8_CRIGR</name>
<dbReference type="Proteomes" id="UP000001075">
    <property type="component" value="Unassembled WGS sequence"/>
</dbReference>
<evidence type="ECO:0000313" key="2">
    <source>
        <dbReference type="EMBL" id="EGW13420.1"/>
    </source>
</evidence>
<feature type="compositionally biased region" description="Basic and acidic residues" evidence="1">
    <location>
        <begin position="57"/>
        <end position="67"/>
    </location>
</feature>
<gene>
    <name evidence="2" type="ORF">I79_024702</name>
</gene>
<feature type="region of interest" description="Disordered" evidence="1">
    <location>
        <begin position="38"/>
        <end position="67"/>
    </location>
</feature>
<dbReference type="GlyGen" id="G3ILD8">
    <property type="glycosylation" value="1 site"/>
</dbReference>
<sequence>MGNKRRLQLRLSHPRVETPEGSLNISVLMWHRAGGLFTGGPENGTPSEHVGHSFKQHTGDRTGSRPQ</sequence>